<evidence type="ECO:0000313" key="2">
    <source>
        <dbReference type="Proteomes" id="UP000017800"/>
    </source>
</evidence>
<organism evidence="1 2">
    <name type="scientific">Vibrio halioticoli NBRC 102217</name>
    <dbReference type="NCBI Taxonomy" id="1219072"/>
    <lineage>
        <taxon>Bacteria</taxon>
        <taxon>Pseudomonadati</taxon>
        <taxon>Pseudomonadota</taxon>
        <taxon>Gammaproteobacteria</taxon>
        <taxon>Vibrionales</taxon>
        <taxon>Vibrionaceae</taxon>
        <taxon>Vibrio</taxon>
    </lineage>
</organism>
<evidence type="ECO:0000313" key="1">
    <source>
        <dbReference type="EMBL" id="GAD89541.1"/>
    </source>
</evidence>
<reference evidence="1 2" key="1">
    <citation type="submission" date="2013-10" db="EMBL/GenBank/DDBJ databases">
        <authorList>
            <person name="Ichikawa N."/>
            <person name="Kimura A."/>
            <person name="Ohji S."/>
            <person name="Hosoyama A."/>
            <person name="Fujita N."/>
        </authorList>
    </citation>
    <scope>NUCLEOTIDE SEQUENCE [LARGE SCALE GENOMIC DNA]</scope>
    <source>
        <strain evidence="1 2">NBRC 102217</strain>
    </source>
</reference>
<name>V5FI79_9VIBR</name>
<dbReference type="Proteomes" id="UP000017800">
    <property type="component" value="Unassembled WGS sequence"/>
</dbReference>
<protein>
    <submittedName>
        <fullName evidence="1">Uncharacterized protein</fullName>
    </submittedName>
</protein>
<sequence length="97" mass="11114">MSDPSPECQQGKLYKYESATLLLITGKSPFVQESHVMELLLCNERLGVCYQSHKYPKLYYAGWNYLGLNHVILGGHQLLGEIDNDQIPVWQYPLLKS</sequence>
<reference evidence="1 2" key="2">
    <citation type="submission" date="2013-11" db="EMBL/GenBank/DDBJ databases">
        <title>Whole genome shotgun sequence of Vibrio halioticoli NBRC 102217.</title>
        <authorList>
            <person name="Isaki S."/>
            <person name="Kimura A."/>
            <person name="Ohji S."/>
            <person name="Hosoyama A."/>
            <person name="Fujita N."/>
            <person name="Hashimoto M."/>
            <person name="Hosoyama Y."/>
            <person name="Yamazoe A."/>
        </authorList>
    </citation>
    <scope>NUCLEOTIDE SEQUENCE [LARGE SCALE GENOMIC DNA]</scope>
    <source>
        <strain evidence="1 2">NBRC 102217</strain>
    </source>
</reference>
<comment type="caution">
    <text evidence="1">The sequence shown here is derived from an EMBL/GenBank/DDBJ whole genome shotgun (WGS) entry which is preliminary data.</text>
</comment>
<accession>V5FI79</accession>
<gene>
    <name evidence="1" type="ORF">VHA01S_021_00350</name>
</gene>
<dbReference type="EMBL" id="BAUJ01000021">
    <property type="protein sequence ID" value="GAD89541.1"/>
    <property type="molecule type" value="Genomic_DNA"/>
</dbReference>
<keyword evidence="2" id="KW-1185">Reference proteome</keyword>
<proteinExistence type="predicted"/>
<dbReference type="AlphaFoldDB" id="V5FI79"/>